<name>A0A369A1X7_9FLAO</name>
<dbReference type="EMBL" id="QPJS01000003">
    <property type="protein sequence ID" value="RCX03191.1"/>
    <property type="molecule type" value="Genomic_DNA"/>
</dbReference>
<accession>A0A369A1X7</accession>
<gene>
    <name evidence="2" type="ORF">DES35_10372</name>
</gene>
<reference evidence="2 3" key="1">
    <citation type="submission" date="2018-07" db="EMBL/GenBank/DDBJ databases">
        <title>Genomic Encyclopedia of Type Strains, Phase IV (KMG-IV): sequencing the most valuable type-strain genomes for metagenomic binning, comparative biology and taxonomic classification.</title>
        <authorList>
            <person name="Goeker M."/>
        </authorList>
    </citation>
    <scope>NUCLEOTIDE SEQUENCE [LARGE SCALE GENOMIC DNA]</scope>
    <source>
        <strain evidence="2 3">DSM 21410</strain>
    </source>
</reference>
<dbReference type="InterPro" id="IPR050259">
    <property type="entry name" value="SDR"/>
</dbReference>
<dbReference type="Pfam" id="PF13561">
    <property type="entry name" value="adh_short_C2"/>
    <property type="match status" value="1"/>
</dbReference>
<evidence type="ECO:0000313" key="2">
    <source>
        <dbReference type="EMBL" id="RCX03191.1"/>
    </source>
</evidence>
<sequence length="263" mass="27871">MEIDLSPFRALVGGSTAGIGLAIARQLALSGAEVVLLARDAIKCENVLFTLSTDYGQIHDYIVADQSNPEQLSERLHDYLSTTNNPFHIVINNTGGPAPGPLHKANSNELSGAFNQHIIASHLIMQACLPGMMEAGYGRIINIISTSVKAPLPNLGVSNTIRAAMANWSKTLANELASYGITVNNILPGATDTDRLKNIISTKASHLKLTYDAVADEMKSEIPAGRFGLPEEIANAAVFLASPLASYINGINLPVDGGRTPSL</sequence>
<dbReference type="PANTHER" id="PTHR42879:SF6">
    <property type="entry name" value="NADPH-DEPENDENT REDUCTASE BACG"/>
    <property type="match status" value="1"/>
</dbReference>
<dbReference type="PANTHER" id="PTHR42879">
    <property type="entry name" value="3-OXOACYL-(ACYL-CARRIER-PROTEIN) REDUCTASE"/>
    <property type="match status" value="1"/>
</dbReference>
<dbReference type="InterPro" id="IPR002347">
    <property type="entry name" value="SDR_fam"/>
</dbReference>
<dbReference type="Gene3D" id="3.40.50.720">
    <property type="entry name" value="NAD(P)-binding Rossmann-like Domain"/>
    <property type="match status" value="1"/>
</dbReference>
<organism evidence="2 3">
    <name type="scientific">Schleiferia thermophila</name>
    <dbReference type="NCBI Taxonomy" id="884107"/>
    <lineage>
        <taxon>Bacteria</taxon>
        <taxon>Pseudomonadati</taxon>
        <taxon>Bacteroidota</taxon>
        <taxon>Flavobacteriia</taxon>
        <taxon>Flavobacteriales</taxon>
        <taxon>Schleiferiaceae</taxon>
        <taxon>Schleiferia</taxon>
    </lineage>
</organism>
<dbReference type="AlphaFoldDB" id="A0A369A1X7"/>
<dbReference type="InterPro" id="IPR036291">
    <property type="entry name" value="NAD(P)-bd_dom_sf"/>
</dbReference>
<dbReference type="Proteomes" id="UP000253517">
    <property type="component" value="Unassembled WGS sequence"/>
</dbReference>
<comment type="caution">
    <text evidence="2">The sequence shown here is derived from an EMBL/GenBank/DDBJ whole genome shotgun (WGS) entry which is preliminary data.</text>
</comment>
<dbReference type="RefSeq" id="WP_037358288.1">
    <property type="nucleotide sequence ID" value="NZ_BHZF01000003.1"/>
</dbReference>
<dbReference type="SMR" id="A0A369A1X7"/>
<comment type="similarity">
    <text evidence="1">Belongs to the short-chain dehydrogenases/reductases (SDR) family.</text>
</comment>
<evidence type="ECO:0000313" key="3">
    <source>
        <dbReference type="Proteomes" id="UP000253517"/>
    </source>
</evidence>
<proteinExistence type="inferred from homology"/>
<dbReference type="PRINTS" id="PR00081">
    <property type="entry name" value="GDHRDH"/>
</dbReference>
<dbReference type="SUPFAM" id="SSF51735">
    <property type="entry name" value="NAD(P)-binding Rossmann-fold domains"/>
    <property type="match status" value="1"/>
</dbReference>
<keyword evidence="3" id="KW-1185">Reference proteome</keyword>
<evidence type="ECO:0000256" key="1">
    <source>
        <dbReference type="ARBA" id="ARBA00006484"/>
    </source>
</evidence>
<protein>
    <submittedName>
        <fullName evidence="2">3-oxoacyl-[acyl-carrier protein] reductase</fullName>
    </submittedName>
</protein>